<dbReference type="Proteomes" id="UP000070344">
    <property type="component" value="Unassembled WGS sequence"/>
</dbReference>
<evidence type="ECO:0000313" key="1">
    <source>
        <dbReference type="EMBL" id="KXB01492.1"/>
    </source>
</evidence>
<comment type="caution">
    <text evidence="1">The sequence shown here is derived from an EMBL/GenBank/DDBJ whole genome shotgun (WGS) entry which is preliminary data.</text>
</comment>
<proteinExistence type="predicted"/>
<evidence type="ECO:0000313" key="2">
    <source>
        <dbReference type="Proteomes" id="UP000070344"/>
    </source>
</evidence>
<reference evidence="1 2" key="1">
    <citation type="journal article" date="2016" name="Sci. Rep.">
        <title>Metabolic traits of an uncultured archaeal lineage -MSBL1- from brine pools of the Red Sea.</title>
        <authorList>
            <person name="Mwirichia R."/>
            <person name="Alam I."/>
            <person name="Rashid M."/>
            <person name="Vinu M."/>
            <person name="Ba-Alawi W."/>
            <person name="Anthony Kamau A."/>
            <person name="Kamanda Ngugi D."/>
            <person name="Goker M."/>
            <person name="Klenk H.P."/>
            <person name="Bajic V."/>
            <person name="Stingl U."/>
        </authorList>
    </citation>
    <scope>NUCLEOTIDE SEQUENCE [LARGE SCALE GENOMIC DNA]</scope>
    <source>
        <strain evidence="1">SCGC-AAA259O05</strain>
    </source>
</reference>
<accession>A0A133V4W8</accession>
<sequence length="163" mass="18191">LYDSRSGVINIWCSPRDKPEGYGYEIRRGALNHPRDYVATIVPRRGDSGSSTVDLELQVDPERGGTEPLEHRAEPTAGERRWAKEKLDELIEMGEEEGVFEEVLICPLCGGEVGANTFNGFVEHIATHVEVDSVKMEVKGKVLHLAGGRTLFPSDYIQKRARK</sequence>
<keyword evidence="2" id="KW-1185">Reference proteome</keyword>
<gene>
    <name evidence="1" type="ORF">AKJ41_01245</name>
</gene>
<organism evidence="1 2">
    <name type="scientific">candidate division MSBL1 archaeon SCGC-AAA259O05</name>
    <dbReference type="NCBI Taxonomy" id="1698271"/>
    <lineage>
        <taxon>Archaea</taxon>
        <taxon>Methanobacteriati</taxon>
        <taxon>Methanobacteriota</taxon>
        <taxon>candidate division MSBL1</taxon>
    </lineage>
</organism>
<name>A0A133V4W8_9EURY</name>
<dbReference type="EMBL" id="LHXV01000010">
    <property type="protein sequence ID" value="KXB01492.1"/>
    <property type="molecule type" value="Genomic_DNA"/>
</dbReference>
<dbReference type="AlphaFoldDB" id="A0A133V4W8"/>
<protein>
    <submittedName>
        <fullName evidence="1">Uncharacterized protein</fullName>
    </submittedName>
</protein>
<feature type="non-terminal residue" evidence="1">
    <location>
        <position position="1"/>
    </location>
</feature>